<dbReference type="PRINTS" id="PR00380">
    <property type="entry name" value="KINESINHEAVY"/>
</dbReference>
<organism evidence="15 16">
    <name type="scientific">Allomyces macrogynus (strain ATCC 38327)</name>
    <name type="common">Allomyces javanicus var. macrogynus</name>
    <dbReference type="NCBI Taxonomy" id="578462"/>
    <lineage>
        <taxon>Eukaryota</taxon>
        <taxon>Fungi</taxon>
        <taxon>Fungi incertae sedis</taxon>
        <taxon>Blastocladiomycota</taxon>
        <taxon>Blastocladiomycetes</taxon>
        <taxon>Blastocladiales</taxon>
        <taxon>Blastocladiaceae</taxon>
        <taxon>Allomyces</taxon>
    </lineage>
</organism>
<feature type="coiled-coil region" evidence="12">
    <location>
        <begin position="597"/>
        <end position="638"/>
    </location>
</feature>
<dbReference type="SUPFAM" id="SSF46966">
    <property type="entry name" value="Spectrin repeat"/>
    <property type="match status" value="1"/>
</dbReference>
<keyword evidence="6 12" id="KW-0175">Coiled coil</keyword>
<name>A0A0L0SVN2_ALLM3</name>
<dbReference type="GO" id="GO:0007018">
    <property type="term" value="P:microtubule-based movement"/>
    <property type="evidence" value="ECO:0007669"/>
    <property type="project" value="InterPro"/>
</dbReference>
<dbReference type="Gene3D" id="3.40.850.10">
    <property type="entry name" value="Kinesin motor domain"/>
    <property type="match status" value="1"/>
</dbReference>
<dbReference type="GO" id="GO:0005874">
    <property type="term" value="C:microtubule"/>
    <property type="evidence" value="ECO:0007669"/>
    <property type="project" value="UniProtKB-KW"/>
</dbReference>
<dbReference type="VEuPathDB" id="FungiDB:AMAG_11545"/>
<evidence type="ECO:0000256" key="5">
    <source>
        <dbReference type="ARBA" id="ARBA00022840"/>
    </source>
</evidence>
<dbReference type="GO" id="GO:0005524">
    <property type="term" value="F:ATP binding"/>
    <property type="evidence" value="ECO:0007669"/>
    <property type="project" value="UniProtKB-UniRule"/>
</dbReference>
<evidence type="ECO:0000256" key="6">
    <source>
        <dbReference type="ARBA" id="ARBA00023054"/>
    </source>
</evidence>
<evidence type="ECO:0000313" key="16">
    <source>
        <dbReference type="Proteomes" id="UP000054350"/>
    </source>
</evidence>
<dbReference type="GO" id="GO:0005875">
    <property type="term" value="C:microtubule associated complex"/>
    <property type="evidence" value="ECO:0007669"/>
    <property type="project" value="TreeGrafter"/>
</dbReference>
<keyword evidence="4 10" id="KW-0547">Nucleotide-binding</keyword>
<dbReference type="PROSITE" id="PS00411">
    <property type="entry name" value="KINESIN_MOTOR_1"/>
    <property type="match status" value="1"/>
</dbReference>
<keyword evidence="2" id="KW-0963">Cytoplasm</keyword>
<evidence type="ECO:0000256" key="12">
    <source>
        <dbReference type="SAM" id="Coils"/>
    </source>
</evidence>
<evidence type="ECO:0000313" key="15">
    <source>
        <dbReference type="EMBL" id="KNE66404.1"/>
    </source>
</evidence>
<dbReference type="InterPro" id="IPR001752">
    <property type="entry name" value="Kinesin_motor_dom"/>
</dbReference>
<dbReference type="AlphaFoldDB" id="A0A0L0SVN2"/>
<feature type="compositionally biased region" description="Low complexity" evidence="13">
    <location>
        <begin position="816"/>
        <end position="834"/>
    </location>
</feature>
<dbReference type="SUPFAM" id="SSF52540">
    <property type="entry name" value="P-loop containing nucleoside triphosphate hydrolases"/>
    <property type="match status" value="1"/>
</dbReference>
<dbReference type="STRING" id="578462.A0A0L0SVN2"/>
<reference evidence="15 16" key="1">
    <citation type="submission" date="2009-11" db="EMBL/GenBank/DDBJ databases">
        <title>Annotation of Allomyces macrogynus ATCC 38327.</title>
        <authorList>
            <consortium name="The Broad Institute Genome Sequencing Platform"/>
            <person name="Russ C."/>
            <person name="Cuomo C."/>
            <person name="Burger G."/>
            <person name="Gray M.W."/>
            <person name="Holland P.W.H."/>
            <person name="King N."/>
            <person name="Lang F.B.F."/>
            <person name="Roger A.J."/>
            <person name="Ruiz-Trillo I."/>
            <person name="Young S.K."/>
            <person name="Zeng Q."/>
            <person name="Gargeya S."/>
            <person name="Fitzgerald M."/>
            <person name="Haas B."/>
            <person name="Abouelleil A."/>
            <person name="Alvarado L."/>
            <person name="Arachchi H.M."/>
            <person name="Berlin A."/>
            <person name="Chapman S.B."/>
            <person name="Gearin G."/>
            <person name="Goldberg J."/>
            <person name="Griggs A."/>
            <person name="Gujja S."/>
            <person name="Hansen M."/>
            <person name="Heiman D."/>
            <person name="Howarth C."/>
            <person name="Larimer J."/>
            <person name="Lui A."/>
            <person name="MacDonald P.J.P."/>
            <person name="McCowen C."/>
            <person name="Montmayeur A."/>
            <person name="Murphy C."/>
            <person name="Neiman D."/>
            <person name="Pearson M."/>
            <person name="Priest M."/>
            <person name="Roberts A."/>
            <person name="Saif S."/>
            <person name="Shea T."/>
            <person name="Sisk P."/>
            <person name="Stolte C."/>
            <person name="Sykes S."/>
            <person name="Wortman J."/>
            <person name="Nusbaum C."/>
            <person name="Birren B."/>
        </authorList>
    </citation>
    <scope>NUCLEOTIDE SEQUENCE [LARGE SCALE GENOMIC DNA]</scope>
    <source>
        <strain evidence="15 16">ATCC 38327</strain>
    </source>
</reference>
<evidence type="ECO:0000256" key="8">
    <source>
        <dbReference type="ARBA" id="ARBA00023212"/>
    </source>
</evidence>
<dbReference type="FunFam" id="3.40.850.10:FF:000019">
    <property type="entry name" value="Kinesin-like protein KIN-5D"/>
    <property type="match status" value="1"/>
</dbReference>
<reference evidence="16" key="2">
    <citation type="submission" date="2009-11" db="EMBL/GenBank/DDBJ databases">
        <title>The Genome Sequence of Allomyces macrogynus strain ATCC 38327.</title>
        <authorList>
            <consortium name="The Broad Institute Genome Sequencing Platform"/>
            <person name="Russ C."/>
            <person name="Cuomo C."/>
            <person name="Shea T."/>
            <person name="Young S.K."/>
            <person name="Zeng Q."/>
            <person name="Koehrsen M."/>
            <person name="Haas B."/>
            <person name="Borodovsky M."/>
            <person name="Guigo R."/>
            <person name="Alvarado L."/>
            <person name="Berlin A."/>
            <person name="Borenstein D."/>
            <person name="Chen Z."/>
            <person name="Engels R."/>
            <person name="Freedman E."/>
            <person name="Gellesch M."/>
            <person name="Goldberg J."/>
            <person name="Griggs A."/>
            <person name="Gujja S."/>
            <person name="Heiman D."/>
            <person name="Hepburn T."/>
            <person name="Howarth C."/>
            <person name="Jen D."/>
            <person name="Larson L."/>
            <person name="Lewis B."/>
            <person name="Mehta T."/>
            <person name="Park D."/>
            <person name="Pearson M."/>
            <person name="Roberts A."/>
            <person name="Saif S."/>
            <person name="Shenoy N."/>
            <person name="Sisk P."/>
            <person name="Stolte C."/>
            <person name="Sykes S."/>
            <person name="Walk T."/>
            <person name="White J."/>
            <person name="Yandava C."/>
            <person name="Burger G."/>
            <person name="Gray M.W."/>
            <person name="Holland P.W.H."/>
            <person name="King N."/>
            <person name="Lang F.B.F."/>
            <person name="Roger A.J."/>
            <person name="Ruiz-Trillo I."/>
            <person name="Lander E."/>
            <person name="Nusbaum C."/>
        </authorList>
    </citation>
    <scope>NUCLEOTIDE SEQUENCE [LARGE SCALE GENOMIC DNA]</scope>
    <source>
        <strain evidence="16">ATCC 38327</strain>
    </source>
</reference>
<dbReference type="GO" id="GO:0008017">
    <property type="term" value="F:microtubule binding"/>
    <property type="evidence" value="ECO:0007669"/>
    <property type="project" value="InterPro"/>
</dbReference>
<gene>
    <name evidence="15" type="ORF">AMAG_11545</name>
</gene>
<evidence type="ECO:0000256" key="3">
    <source>
        <dbReference type="ARBA" id="ARBA00022701"/>
    </source>
</evidence>
<evidence type="ECO:0000256" key="10">
    <source>
        <dbReference type="PROSITE-ProRule" id="PRU00283"/>
    </source>
</evidence>
<dbReference type="GO" id="GO:0003777">
    <property type="term" value="F:microtubule motor activity"/>
    <property type="evidence" value="ECO:0007669"/>
    <property type="project" value="InterPro"/>
</dbReference>
<dbReference type="eggNOG" id="KOG0240">
    <property type="taxonomic scope" value="Eukaryota"/>
</dbReference>
<keyword evidence="8" id="KW-0206">Cytoskeleton</keyword>
<evidence type="ECO:0000256" key="9">
    <source>
        <dbReference type="ARBA" id="ARBA00034704"/>
    </source>
</evidence>
<dbReference type="InterPro" id="IPR027640">
    <property type="entry name" value="Kinesin-like_fam"/>
</dbReference>
<evidence type="ECO:0000259" key="14">
    <source>
        <dbReference type="PROSITE" id="PS50067"/>
    </source>
</evidence>
<evidence type="ECO:0000256" key="4">
    <source>
        <dbReference type="ARBA" id="ARBA00022741"/>
    </source>
</evidence>
<evidence type="ECO:0000256" key="2">
    <source>
        <dbReference type="ARBA" id="ARBA00022490"/>
    </source>
</evidence>
<evidence type="ECO:0000256" key="1">
    <source>
        <dbReference type="ARBA" id="ARBA00004245"/>
    </source>
</evidence>
<dbReference type="SMART" id="SM00129">
    <property type="entry name" value="KISc"/>
    <property type="match status" value="1"/>
</dbReference>
<evidence type="ECO:0000256" key="7">
    <source>
        <dbReference type="ARBA" id="ARBA00023175"/>
    </source>
</evidence>
<dbReference type="Proteomes" id="UP000054350">
    <property type="component" value="Unassembled WGS sequence"/>
</dbReference>
<feature type="coiled-coil region" evidence="12">
    <location>
        <begin position="667"/>
        <end position="715"/>
    </location>
</feature>
<dbReference type="InterPro" id="IPR027417">
    <property type="entry name" value="P-loop_NTPase"/>
</dbReference>
<dbReference type="PANTHER" id="PTHR47969">
    <property type="entry name" value="CHROMOSOME-ASSOCIATED KINESIN KIF4A-RELATED"/>
    <property type="match status" value="1"/>
</dbReference>
<feature type="binding site" evidence="10">
    <location>
        <begin position="163"/>
        <end position="170"/>
    </location>
    <ligand>
        <name>ATP</name>
        <dbReference type="ChEBI" id="CHEBI:30616"/>
    </ligand>
</feature>
<feature type="region of interest" description="Disordered" evidence="13">
    <location>
        <begin position="32"/>
        <end position="76"/>
    </location>
</feature>
<feature type="domain" description="Kinesin motor" evidence="14">
    <location>
        <begin position="78"/>
        <end position="406"/>
    </location>
</feature>
<dbReference type="Pfam" id="PF00225">
    <property type="entry name" value="Kinesin"/>
    <property type="match status" value="1"/>
</dbReference>
<sequence length="851" mass="92685">MMAHSPTATWTTADSSAPTAIFTFPSHGFHLSPNTTPSPSRTTSPVFLAPAPPARPRSSMSSMSTTGSISGSSSPGENIKVVVRFRPQNARERAEGGVPIVTVDSAGKRVEVQSQAARGKPVEFSFDRVFTENETQATLYEYAVKETVNDVLNGYNGTVFAYGQTGSGKTYTMMGLSLNDDVHKGMIPRIAEHLFQCIQQAPDSLQHTVQVSVMELYNEKIRDLLNPESGHLRLRGGGDGSPVHVENLLEVDVSSAAEILEVLHRGSSRRAVASTLMNAVSSRSHSIVILKVHQQDLATGTTLTGQLSLVDLAGSEKVGKTGATGQTFEEGKQINLSLTTLGNVINALTDGRRKHIPYRDSKLTRILQESLGGNSRTTLIINASPSSFNEAETLSTLRFATRAKSIQNKATVNAELSAAELKRLLEQSEAQNVTFKEYIAALEREVLQARRRGSNASSLLTDDSLEELKLRERHLNEQLEGKHRELAVARMRVAELENSVAELADLVADLERQLASERARKDSVAAEITLAEYDAARAEITRLREELAAVEALDRSHLEAGRFVTQTLAEEIKALQDRDADRDRQSAMDQAELAAVQDMLDRERESHRAEVQALEDAHRDLEARNVDLRETMDAHQQAVQFVADELAATKAKVRATDRARRHHAAEQARLEAEQTRLQTELAASQDRVRELEARAAELERAMVDETKRAHQEERHLTSALYGELVSVKRRLVDLVDRNKVLTAMVHDFIFHVESSGGNAVQILEATGSLMSQLVAWGRMEWFGGNNAVTPTTPAATAAAAAAAAAAVTGRRASIASNHSRTSRTTGNSTGSRASVAAIALTPPGSRTSVHV</sequence>
<protein>
    <recommendedName>
        <fullName evidence="11">Kinesin-like protein</fullName>
    </recommendedName>
</protein>
<keyword evidence="5 10" id="KW-0067">ATP-binding</keyword>
<dbReference type="GO" id="GO:0051231">
    <property type="term" value="P:spindle elongation"/>
    <property type="evidence" value="ECO:0007669"/>
    <property type="project" value="TreeGrafter"/>
</dbReference>
<evidence type="ECO:0000256" key="13">
    <source>
        <dbReference type="SAM" id="MobiDB-lite"/>
    </source>
</evidence>
<keyword evidence="7 10" id="KW-0505">Motor protein</keyword>
<dbReference type="InterPro" id="IPR036961">
    <property type="entry name" value="Kinesin_motor_dom_sf"/>
</dbReference>
<dbReference type="OrthoDB" id="3176171at2759"/>
<proteinExistence type="inferred from homology"/>
<dbReference type="GO" id="GO:0007052">
    <property type="term" value="P:mitotic spindle organization"/>
    <property type="evidence" value="ECO:0007669"/>
    <property type="project" value="TreeGrafter"/>
</dbReference>
<dbReference type="PANTHER" id="PTHR47969:SF15">
    <property type="entry name" value="CHROMOSOME-ASSOCIATED KINESIN KIF4A-RELATED"/>
    <property type="match status" value="1"/>
</dbReference>
<feature type="compositionally biased region" description="Low complexity" evidence="13">
    <location>
        <begin position="56"/>
        <end position="75"/>
    </location>
</feature>
<keyword evidence="3 11" id="KW-0493">Microtubule</keyword>
<comment type="similarity">
    <text evidence="9">Belongs to the TRAFAC class myosin-kinesin ATPase superfamily. Kinesin family. KIN-5/BimC subfamily.</text>
</comment>
<keyword evidence="16" id="KW-1185">Reference proteome</keyword>
<comment type="subcellular location">
    <subcellularLocation>
        <location evidence="1">Cytoplasm</location>
        <location evidence="1">Cytoskeleton</location>
    </subcellularLocation>
</comment>
<dbReference type="InterPro" id="IPR019821">
    <property type="entry name" value="Kinesin_motor_CS"/>
</dbReference>
<accession>A0A0L0SVN2</accession>
<evidence type="ECO:0000256" key="11">
    <source>
        <dbReference type="RuleBase" id="RU000394"/>
    </source>
</evidence>
<dbReference type="CDD" id="cd01369">
    <property type="entry name" value="KISc_KHC_KIF5"/>
    <property type="match status" value="1"/>
</dbReference>
<feature type="region of interest" description="Disordered" evidence="13">
    <location>
        <begin position="812"/>
        <end position="834"/>
    </location>
</feature>
<feature type="compositionally biased region" description="Low complexity" evidence="13">
    <location>
        <begin position="32"/>
        <end position="45"/>
    </location>
</feature>
<feature type="coiled-coil region" evidence="12">
    <location>
        <begin position="411"/>
        <end position="553"/>
    </location>
</feature>
<dbReference type="PROSITE" id="PS50067">
    <property type="entry name" value="KINESIN_MOTOR_2"/>
    <property type="match status" value="1"/>
</dbReference>
<dbReference type="EMBL" id="GG745350">
    <property type="protein sequence ID" value="KNE66404.1"/>
    <property type="molecule type" value="Genomic_DNA"/>
</dbReference>
<dbReference type="OMA" id="AITHKEY"/>